<feature type="compositionally biased region" description="Low complexity" evidence="2">
    <location>
        <begin position="1"/>
        <end position="11"/>
    </location>
</feature>
<dbReference type="PANTHER" id="PTHR47717:SF1">
    <property type="entry name" value="PEPTIDYL-PROLYL CIS-TRANS ISOMERASE FKBP19, CHLOROPLASTIC"/>
    <property type="match status" value="1"/>
</dbReference>
<sequence>MMMMHVTMTSHHGTKRSPSLSLVVANAPTSRRRGHASRRAVLTCRGSHTPHSNKGSLTVSRRTCFLQGCSQGFVLALGGGVLNLSLAHQARADAECESCSNSNSSLKEGDREFTLLPSGMRVLDLREGTGRTVEAGDEVVADWVGYTAGYQGKRIESTRQTDEPFVFRVGKGEAIKAFDEAVLGMKEGGLRRFEIPGELVDELAYTLNPKTRYDRGPVPVTFAGRRALDFVLDSSTLKPFNRTLLFDVRVSNIRRR</sequence>
<keyword evidence="1" id="KW-0697">Rotamase</keyword>
<dbReference type="Proteomes" id="UP000660262">
    <property type="component" value="Unassembled WGS sequence"/>
</dbReference>
<dbReference type="InterPro" id="IPR044208">
    <property type="entry name" value="FKBP19-like"/>
</dbReference>
<name>A0A830HRY3_9CHLO</name>
<dbReference type="InterPro" id="IPR001179">
    <property type="entry name" value="PPIase_FKBP_dom"/>
</dbReference>
<dbReference type="PROSITE" id="PS50059">
    <property type="entry name" value="FKBP_PPIASE"/>
    <property type="match status" value="1"/>
</dbReference>
<dbReference type="GO" id="GO:0009507">
    <property type="term" value="C:chloroplast"/>
    <property type="evidence" value="ECO:0007669"/>
    <property type="project" value="TreeGrafter"/>
</dbReference>
<dbReference type="EC" id="5.2.1.8" evidence="1"/>
<keyword evidence="5" id="KW-1185">Reference proteome</keyword>
<feature type="region of interest" description="Disordered" evidence="2">
    <location>
        <begin position="1"/>
        <end position="20"/>
    </location>
</feature>
<evidence type="ECO:0000313" key="5">
    <source>
        <dbReference type="Proteomes" id="UP000660262"/>
    </source>
</evidence>
<dbReference type="SUPFAM" id="SSF54534">
    <property type="entry name" value="FKBP-like"/>
    <property type="match status" value="1"/>
</dbReference>
<evidence type="ECO:0000259" key="3">
    <source>
        <dbReference type="PROSITE" id="PS50059"/>
    </source>
</evidence>
<evidence type="ECO:0000256" key="2">
    <source>
        <dbReference type="SAM" id="MobiDB-lite"/>
    </source>
</evidence>
<dbReference type="EMBL" id="BNJQ01000025">
    <property type="protein sequence ID" value="GHP09465.1"/>
    <property type="molecule type" value="Genomic_DNA"/>
</dbReference>
<evidence type="ECO:0000313" key="4">
    <source>
        <dbReference type="EMBL" id="GHP09465.1"/>
    </source>
</evidence>
<dbReference type="PANTHER" id="PTHR47717">
    <property type="entry name" value="PEPTIDYL-PROLYL CIS-TRANS ISOMERASE FKBP19, CHLOROPLASTIC"/>
    <property type="match status" value="1"/>
</dbReference>
<feature type="domain" description="PPIase FKBP-type" evidence="3">
    <location>
        <begin position="136"/>
        <end position="254"/>
    </location>
</feature>
<comment type="catalytic activity">
    <reaction evidence="1">
        <text>[protein]-peptidylproline (omega=180) = [protein]-peptidylproline (omega=0)</text>
        <dbReference type="Rhea" id="RHEA:16237"/>
        <dbReference type="Rhea" id="RHEA-COMP:10747"/>
        <dbReference type="Rhea" id="RHEA-COMP:10748"/>
        <dbReference type="ChEBI" id="CHEBI:83833"/>
        <dbReference type="ChEBI" id="CHEBI:83834"/>
        <dbReference type="EC" id="5.2.1.8"/>
    </reaction>
</comment>
<proteinExistence type="predicted"/>
<evidence type="ECO:0000256" key="1">
    <source>
        <dbReference type="PROSITE-ProRule" id="PRU00277"/>
    </source>
</evidence>
<gene>
    <name evidence="4" type="ORF">PPROV_000820000</name>
</gene>
<reference evidence="4" key="1">
    <citation type="submission" date="2020-10" db="EMBL/GenBank/DDBJ databases">
        <title>Unveiling of a novel bifunctional photoreceptor, Dualchrome1, isolated from a cosmopolitan green alga.</title>
        <authorList>
            <person name="Suzuki S."/>
            <person name="Kawachi M."/>
        </authorList>
    </citation>
    <scope>NUCLEOTIDE SEQUENCE</scope>
    <source>
        <strain evidence="4">NIES 2893</strain>
    </source>
</reference>
<organism evidence="4 5">
    <name type="scientific">Pycnococcus provasolii</name>
    <dbReference type="NCBI Taxonomy" id="41880"/>
    <lineage>
        <taxon>Eukaryota</taxon>
        <taxon>Viridiplantae</taxon>
        <taxon>Chlorophyta</taxon>
        <taxon>Pseudoscourfieldiophyceae</taxon>
        <taxon>Pseudoscourfieldiales</taxon>
        <taxon>Pycnococcaceae</taxon>
        <taxon>Pycnococcus</taxon>
    </lineage>
</organism>
<dbReference type="GO" id="GO:0009579">
    <property type="term" value="C:thylakoid"/>
    <property type="evidence" value="ECO:0007669"/>
    <property type="project" value="TreeGrafter"/>
</dbReference>
<dbReference type="Pfam" id="PF00254">
    <property type="entry name" value="FKBP_C"/>
    <property type="match status" value="1"/>
</dbReference>
<dbReference type="GO" id="GO:0003755">
    <property type="term" value="F:peptidyl-prolyl cis-trans isomerase activity"/>
    <property type="evidence" value="ECO:0007669"/>
    <property type="project" value="UniProtKB-KW"/>
</dbReference>
<protein>
    <recommendedName>
        <fullName evidence="1">peptidylprolyl isomerase</fullName>
        <ecNumber evidence="1">5.2.1.8</ecNumber>
    </recommendedName>
</protein>
<accession>A0A830HRY3</accession>
<dbReference type="OrthoDB" id="77911at2759"/>
<comment type="caution">
    <text evidence="4">The sequence shown here is derived from an EMBL/GenBank/DDBJ whole genome shotgun (WGS) entry which is preliminary data.</text>
</comment>
<dbReference type="AlphaFoldDB" id="A0A830HRY3"/>
<dbReference type="InterPro" id="IPR046357">
    <property type="entry name" value="PPIase_dom_sf"/>
</dbReference>
<keyword evidence="1" id="KW-0413">Isomerase</keyword>
<dbReference type="Gene3D" id="3.10.50.40">
    <property type="match status" value="1"/>
</dbReference>